<dbReference type="InterPro" id="IPR004827">
    <property type="entry name" value="bZIP"/>
</dbReference>
<proteinExistence type="inferred from homology"/>
<feature type="compositionally biased region" description="Basic and acidic residues" evidence="9">
    <location>
        <begin position="169"/>
        <end position="181"/>
    </location>
</feature>
<feature type="compositionally biased region" description="Low complexity" evidence="9">
    <location>
        <begin position="319"/>
        <end position="351"/>
    </location>
</feature>
<evidence type="ECO:0000259" key="10">
    <source>
        <dbReference type="PROSITE" id="PS00036"/>
    </source>
</evidence>
<evidence type="ECO:0000256" key="8">
    <source>
        <dbReference type="ARBA" id="ARBA00044067"/>
    </source>
</evidence>
<dbReference type="SUPFAM" id="SSF57959">
    <property type="entry name" value="Leucine zipper domain"/>
    <property type="match status" value="1"/>
</dbReference>
<keyword evidence="6" id="KW-0804">Transcription</keyword>
<dbReference type="PROSITE" id="PS00036">
    <property type="entry name" value="BZIP_BASIC"/>
    <property type="match status" value="1"/>
</dbReference>
<feature type="domain" description="BZIP" evidence="10">
    <location>
        <begin position="183"/>
        <end position="198"/>
    </location>
</feature>
<organism evidence="11 12">
    <name type="scientific">Sporothrix curviconia</name>
    <dbReference type="NCBI Taxonomy" id="1260050"/>
    <lineage>
        <taxon>Eukaryota</taxon>
        <taxon>Fungi</taxon>
        <taxon>Dikarya</taxon>
        <taxon>Ascomycota</taxon>
        <taxon>Pezizomycotina</taxon>
        <taxon>Sordariomycetes</taxon>
        <taxon>Sordariomycetidae</taxon>
        <taxon>Ophiostomatales</taxon>
        <taxon>Ophiostomataceae</taxon>
        <taxon>Sporothrix</taxon>
    </lineage>
</organism>
<evidence type="ECO:0000256" key="6">
    <source>
        <dbReference type="ARBA" id="ARBA00023163"/>
    </source>
</evidence>
<evidence type="ECO:0000256" key="9">
    <source>
        <dbReference type="SAM" id="MobiDB-lite"/>
    </source>
</evidence>
<evidence type="ECO:0000256" key="5">
    <source>
        <dbReference type="ARBA" id="ARBA00023125"/>
    </source>
</evidence>
<dbReference type="Gene3D" id="1.20.5.170">
    <property type="match status" value="1"/>
</dbReference>
<comment type="function">
    <text evidence="1">Putative transcription factor.</text>
</comment>
<comment type="similarity">
    <text evidence="3">Belongs to the bZIP family.</text>
</comment>
<protein>
    <recommendedName>
        <fullName evidence="8">Putative transcription factor kapC</fullName>
    </recommendedName>
</protein>
<evidence type="ECO:0000256" key="3">
    <source>
        <dbReference type="ARBA" id="ARBA00007163"/>
    </source>
</evidence>
<feature type="region of interest" description="Disordered" evidence="9">
    <location>
        <begin position="310"/>
        <end position="354"/>
    </location>
</feature>
<comment type="caution">
    <text evidence="11">The sequence shown here is derived from an EMBL/GenBank/DDBJ whole genome shotgun (WGS) entry which is preliminary data.</text>
</comment>
<reference evidence="11 12" key="1">
    <citation type="submission" date="2024-01" db="EMBL/GenBank/DDBJ databases">
        <authorList>
            <person name="Allen C."/>
            <person name="Tagirdzhanova G."/>
        </authorList>
    </citation>
    <scope>NUCLEOTIDE SEQUENCE [LARGE SCALE GENOMIC DNA]</scope>
</reference>
<feature type="region of interest" description="Disordered" evidence="9">
    <location>
        <begin position="103"/>
        <end position="127"/>
    </location>
</feature>
<dbReference type="PANTHER" id="PTHR40621:SF11">
    <property type="entry name" value="TRANSCRIPTION FACTOR KAPC-RELATED"/>
    <property type="match status" value="1"/>
</dbReference>
<dbReference type="Proteomes" id="UP001642405">
    <property type="component" value="Unassembled WGS sequence"/>
</dbReference>
<feature type="region of interest" description="Disordered" evidence="9">
    <location>
        <begin position="369"/>
        <end position="420"/>
    </location>
</feature>
<feature type="compositionally biased region" description="Polar residues" evidence="9">
    <location>
        <begin position="399"/>
        <end position="412"/>
    </location>
</feature>
<dbReference type="InterPro" id="IPR046347">
    <property type="entry name" value="bZIP_sf"/>
</dbReference>
<dbReference type="InterPro" id="IPR050936">
    <property type="entry name" value="AP-1-like"/>
</dbReference>
<evidence type="ECO:0000313" key="11">
    <source>
        <dbReference type="EMBL" id="CAK7227753.1"/>
    </source>
</evidence>
<evidence type="ECO:0000256" key="7">
    <source>
        <dbReference type="ARBA" id="ARBA00023242"/>
    </source>
</evidence>
<evidence type="ECO:0000256" key="1">
    <source>
        <dbReference type="ARBA" id="ARBA00004049"/>
    </source>
</evidence>
<feature type="compositionally biased region" description="Low complexity" evidence="9">
    <location>
        <begin position="277"/>
        <end position="291"/>
    </location>
</feature>
<gene>
    <name evidence="11" type="ORF">SCUCBS95973_006650</name>
</gene>
<dbReference type="EMBL" id="CAWUHB010000040">
    <property type="protein sequence ID" value="CAK7227753.1"/>
    <property type="molecule type" value="Genomic_DNA"/>
</dbReference>
<keyword evidence="12" id="KW-1185">Reference proteome</keyword>
<feature type="region of interest" description="Disordered" evidence="9">
    <location>
        <begin position="266"/>
        <end position="291"/>
    </location>
</feature>
<name>A0ABP0C782_9PEZI</name>
<keyword evidence="4" id="KW-0805">Transcription regulation</keyword>
<keyword evidence="7" id="KW-0539">Nucleus</keyword>
<evidence type="ECO:0000256" key="4">
    <source>
        <dbReference type="ARBA" id="ARBA00023015"/>
    </source>
</evidence>
<dbReference type="Pfam" id="PF00170">
    <property type="entry name" value="bZIP_1"/>
    <property type="match status" value="1"/>
</dbReference>
<accession>A0ABP0C782</accession>
<evidence type="ECO:0000313" key="12">
    <source>
        <dbReference type="Proteomes" id="UP001642405"/>
    </source>
</evidence>
<sequence>MSLRRVYEYYTSPESSRPLDDFDAEASLLTLQQHVNAAANGAVETSTSTPAFAHGALASNNSIAYAASAALLAARAVDASETPAPSSHSEAEIHPDLRSAYFPSEQLPQPLPQSQYPPLAPANMSSAVTPSAPVAQAVAAPQPQAAAIAAPPQPISPKLADESAPEAVTDGRRGPRRELSTSKRAAQNRAAQRAFRQRKEGYIKKLEKQVQDFAEMENSYKITQSENYALREYIIHLQSRLLDAKAELPQPPANLNLAAPGMPPIMSIGHPPVAMAQQQQQQQRHEQQIQQQMQLQQQQALEQQEQQRQLQRLRDLEQQKASASSAAQEASASAPAETPAAATESPATTPSDIKNESSLARVAQAVAQLGNSEAAASSAKDGANGKTTAENGGEGEPMDTTTDEALTQSLQKLSEPVASM</sequence>
<dbReference type="SMART" id="SM00338">
    <property type="entry name" value="BRLZ"/>
    <property type="match status" value="1"/>
</dbReference>
<feature type="region of interest" description="Disordered" evidence="9">
    <location>
        <begin position="145"/>
        <end position="191"/>
    </location>
</feature>
<comment type="subcellular location">
    <subcellularLocation>
        <location evidence="2">Nucleus</location>
    </subcellularLocation>
</comment>
<dbReference type="PANTHER" id="PTHR40621">
    <property type="entry name" value="TRANSCRIPTION FACTOR KAPC-RELATED"/>
    <property type="match status" value="1"/>
</dbReference>
<evidence type="ECO:0000256" key="2">
    <source>
        <dbReference type="ARBA" id="ARBA00004123"/>
    </source>
</evidence>
<keyword evidence="5" id="KW-0238">DNA-binding</keyword>